<reference evidence="1 2" key="1">
    <citation type="submission" date="2016-02" db="EMBL/GenBank/DDBJ databases">
        <title>Gardnerella vaginalis Subgroups Defined by cpn60 Sequencing and Sialidase Activity in Isolates from Canada, Belgium and Kenya.</title>
        <authorList>
            <person name="Schellenberg J."/>
            <person name="Paramel Jayaprakash T."/>
            <person name="Withana Gamage N."/>
            <person name="Patterson M.H."/>
            <person name="Vaneechoutte M."/>
            <person name="Hill J.E."/>
        </authorList>
    </citation>
    <scope>NUCLEOTIDE SEQUENCE [LARGE SCALE GENOMIC DNA]</scope>
    <source>
        <strain evidence="1 2">N144</strain>
    </source>
</reference>
<evidence type="ECO:0000313" key="1">
    <source>
        <dbReference type="EMBL" id="RFD77722.1"/>
    </source>
</evidence>
<accession>A0A3E1IXL9</accession>
<evidence type="ECO:0000313" key="2">
    <source>
        <dbReference type="Proteomes" id="UP000258533"/>
    </source>
</evidence>
<dbReference type="EMBL" id="LRTT01000001">
    <property type="protein sequence ID" value="RFD77722.1"/>
    <property type="molecule type" value="Genomic_DNA"/>
</dbReference>
<proteinExistence type="predicted"/>
<gene>
    <name evidence="1" type="ORF">AXE73_03825</name>
</gene>
<dbReference type="AlphaFoldDB" id="A0A3E1IXL9"/>
<organism evidence="1 2">
    <name type="scientific">Gardnerella vaginalis</name>
    <dbReference type="NCBI Taxonomy" id="2702"/>
    <lineage>
        <taxon>Bacteria</taxon>
        <taxon>Bacillati</taxon>
        <taxon>Actinomycetota</taxon>
        <taxon>Actinomycetes</taxon>
        <taxon>Bifidobacteriales</taxon>
        <taxon>Bifidobacteriaceae</taxon>
        <taxon>Gardnerella</taxon>
    </lineage>
</organism>
<comment type="caution">
    <text evidence="1">The sequence shown here is derived from an EMBL/GenBank/DDBJ whole genome shotgun (WGS) entry which is preliminary data.</text>
</comment>
<name>A0A3E1IXL9_GARVA</name>
<protein>
    <submittedName>
        <fullName evidence="1">DNA recombinase</fullName>
    </submittedName>
</protein>
<sequence>MGIQFRYQNCEIHINHNWFLGYTKDENGHLAAIHGVFVIYRKFIWWNYARIEFINQIVYSVISLGVF</sequence>
<dbReference type="Proteomes" id="UP000258533">
    <property type="component" value="Unassembled WGS sequence"/>
</dbReference>